<accession>A0A1N7QH68</accession>
<dbReference type="InterPro" id="IPR045391">
    <property type="entry name" value="DUF6520"/>
</dbReference>
<name>A0A1N7QH68_9BACT</name>
<keyword evidence="1" id="KW-0732">Signal</keyword>
<dbReference type="OrthoDB" id="9910320at2"/>
<evidence type="ECO:0000256" key="1">
    <source>
        <dbReference type="SAM" id="SignalP"/>
    </source>
</evidence>
<dbReference type="EMBL" id="FTOR01000005">
    <property type="protein sequence ID" value="SIT22212.1"/>
    <property type="molecule type" value="Genomic_DNA"/>
</dbReference>
<feature type="signal peptide" evidence="1">
    <location>
        <begin position="1"/>
        <end position="22"/>
    </location>
</feature>
<dbReference type="Proteomes" id="UP000186917">
    <property type="component" value="Unassembled WGS sequence"/>
</dbReference>
<reference evidence="3" key="1">
    <citation type="submission" date="2017-01" db="EMBL/GenBank/DDBJ databases">
        <authorList>
            <person name="Varghese N."/>
            <person name="Submissions S."/>
        </authorList>
    </citation>
    <scope>NUCLEOTIDE SEQUENCE [LARGE SCALE GENOMIC DNA]</scope>
    <source>
        <strain evidence="3">DSM 21054</strain>
    </source>
</reference>
<evidence type="ECO:0000313" key="3">
    <source>
        <dbReference type="Proteomes" id="UP000186917"/>
    </source>
</evidence>
<dbReference type="RefSeq" id="WP_076380091.1">
    <property type="nucleotide sequence ID" value="NZ_AP017422.1"/>
</dbReference>
<dbReference type="Pfam" id="PF20130">
    <property type="entry name" value="DUF6520"/>
    <property type="match status" value="1"/>
</dbReference>
<feature type="chain" id="PRO_5012523680" evidence="1">
    <location>
        <begin position="23"/>
        <end position="85"/>
    </location>
</feature>
<dbReference type="AlphaFoldDB" id="A0A1N7QH68"/>
<gene>
    <name evidence="2" type="ORF">SAMN05421788_105258</name>
</gene>
<organism evidence="2 3">
    <name type="scientific">Filimonas lacunae</name>
    <dbReference type="NCBI Taxonomy" id="477680"/>
    <lineage>
        <taxon>Bacteria</taxon>
        <taxon>Pseudomonadati</taxon>
        <taxon>Bacteroidota</taxon>
        <taxon>Chitinophagia</taxon>
        <taxon>Chitinophagales</taxon>
        <taxon>Chitinophagaceae</taxon>
        <taxon>Filimonas</taxon>
    </lineage>
</organism>
<sequence>MKKMKVTFMLVAVCLGIGGAFASKKFNAACIDNQQYIYVSGVGYMEVYPATYICASNSSAICTYYKSNIAPVTYTICVYGIYTTQ</sequence>
<keyword evidence="3" id="KW-1185">Reference proteome</keyword>
<evidence type="ECO:0000313" key="2">
    <source>
        <dbReference type="EMBL" id="SIT22212.1"/>
    </source>
</evidence>
<proteinExistence type="predicted"/>
<protein>
    <submittedName>
        <fullName evidence="2">Uncharacterized protein</fullName>
    </submittedName>
</protein>